<keyword evidence="1" id="KW-0378">Hydrolase</keyword>
<reference evidence="3" key="1">
    <citation type="submission" date="2021-04" db="EMBL/GenBank/DDBJ databases">
        <title>Biosynthetic gene clusters of Dactylosporangioum roseum.</title>
        <authorList>
            <person name="Hartkoorn R.C."/>
            <person name="Beaudoing E."/>
            <person name="Hot D."/>
            <person name="Moureu S."/>
        </authorList>
    </citation>
    <scope>NUCLEOTIDE SEQUENCE</scope>
    <source>
        <strain evidence="3">NRRL B-16295</strain>
    </source>
</reference>
<dbReference type="InterPro" id="IPR006680">
    <property type="entry name" value="Amidohydro-rel"/>
</dbReference>
<organism evidence="3 4">
    <name type="scientific">Dactylosporangium roseum</name>
    <dbReference type="NCBI Taxonomy" id="47989"/>
    <lineage>
        <taxon>Bacteria</taxon>
        <taxon>Bacillati</taxon>
        <taxon>Actinomycetota</taxon>
        <taxon>Actinomycetes</taxon>
        <taxon>Micromonosporales</taxon>
        <taxon>Micromonosporaceae</taxon>
        <taxon>Dactylosporangium</taxon>
    </lineage>
</organism>
<dbReference type="Gene3D" id="2.30.40.10">
    <property type="entry name" value="Urease, subunit C, domain 1"/>
    <property type="match status" value="1"/>
</dbReference>
<dbReference type="SUPFAM" id="SSF51556">
    <property type="entry name" value="Metallo-dependent hydrolases"/>
    <property type="match status" value="1"/>
</dbReference>
<dbReference type="RefSeq" id="WP_260723897.1">
    <property type="nucleotide sequence ID" value="NZ_BAAABS010000018.1"/>
</dbReference>
<evidence type="ECO:0000259" key="2">
    <source>
        <dbReference type="Pfam" id="PF01979"/>
    </source>
</evidence>
<accession>A0ABY5Z0I6</accession>
<gene>
    <name evidence="3" type="ORF">Drose_25545</name>
</gene>
<dbReference type="InterPro" id="IPR032466">
    <property type="entry name" value="Metal_Hydrolase"/>
</dbReference>
<sequence length="473" mass="51618">MSSDQHHKQYDDARTPVAVDVVLRSATVITMDDDDTCFDGDVAVDGGEIVAMGPRLAHVGREEVDLGGQVLLPGFVNAHTHECMERGWFEDLGFMEWLETYAQPKDRAYRPEHQRAASSLVQLELIKSGFTSILSMFRYPSVSAAVARTSGIRATFAPQLVEDPSGVGESWEDTLNFLDELDRDPHPRIRGWLGPHALYSCSEGTYREIARFARERRVGIHTHLAESRDEVTRIRERTGLTPTAYLDELIGLGPDVVLAHGVELTADDIARIADSGAAVAHCPTSNMKLGNNISPVVDLRAAGATVGLGTDSVMSNNVLDPFAEMRMACLVAKFRTGDPSVMSAPEVLRLATRGSARALGLEDLVGSVEVGKRADLVAVDLRGPHLWPLTGDEGHLGNLVEQLVYAARASDVSLTMVDGEILMSERRMRTLDEGAVREIVEAEAADLARRAGVDDHVVRRRPKSLRGRVQVSD</sequence>
<dbReference type="Gene3D" id="3.20.20.140">
    <property type="entry name" value="Metal-dependent hydrolases"/>
    <property type="match status" value="1"/>
</dbReference>
<dbReference type="PANTHER" id="PTHR43794">
    <property type="entry name" value="AMINOHYDROLASE SSNA-RELATED"/>
    <property type="match status" value="1"/>
</dbReference>
<dbReference type="EMBL" id="CP073721">
    <property type="protein sequence ID" value="UWZ34575.1"/>
    <property type="molecule type" value="Genomic_DNA"/>
</dbReference>
<feature type="domain" description="Amidohydrolase-related" evidence="2">
    <location>
        <begin position="70"/>
        <end position="421"/>
    </location>
</feature>
<dbReference type="Proteomes" id="UP001058271">
    <property type="component" value="Chromosome"/>
</dbReference>
<protein>
    <submittedName>
        <fullName evidence="3">Amidohydrolase</fullName>
    </submittedName>
</protein>
<name>A0ABY5Z0I6_9ACTN</name>
<dbReference type="Pfam" id="PF01979">
    <property type="entry name" value="Amidohydro_1"/>
    <property type="match status" value="1"/>
</dbReference>
<keyword evidence="4" id="KW-1185">Reference proteome</keyword>
<evidence type="ECO:0000313" key="4">
    <source>
        <dbReference type="Proteomes" id="UP001058271"/>
    </source>
</evidence>
<dbReference type="InterPro" id="IPR011059">
    <property type="entry name" value="Metal-dep_hydrolase_composite"/>
</dbReference>
<proteinExistence type="predicted"/>
<dbReference type="InterPro" id="IPR050287">
    <property type="entry name" value="MTA/SAH_deaminase"/>
</dbReference>
<dbReference type="PANTHER" id="PTHR43794:SF11">
    <property type="entry name" value="AMIDOHYDROLASE-RELATED DOMAIN-CONTAINING PROTEIN"/>
    <property type="match status" value="1"/>
</dbReference>
<evidence type="ECO:0000256" key="1">
    <source>
        <dbReference type="ARBA" id="ARBA00022801"/>
    </source>
</evidence>
<dbReference type="CDD" id="cd01298">
    <property type="entry name" value="ATZ_TRZ_like"/>
    <property type="match status" value="1"/>
</dbReference>
<dbReference type="SUPFAM" id="SSF51338">
    <property type="entry name" value="Composite domain of metallo-dependent hydrolases"/>
    <property type="match status" value="1"/>
</dbReference>
<evidence type="ECO:0000313" key="3">
    <source>
        <dbReference type="EMBL" id="UWZ34575.1"/>
    </source>
</evidence>